<evidence type="ECO:0000313" key="3">
    <source>
        <dbReference type="EMBL" id="SFO37131.1"/>
    </source>
</evidence>
<feature type="domain" description="Transposase IS110-like N-terminal" evidence="1">
    <location>
        <begin position="16"/>
        <end position="170"/>
    </location>
</feature>
<keyword evidence="4" id="KW-1185">Reference proteome</keyword>
<sequence length="411" mass="43552">MSEPGEIQAVPFAVFCGLDVGKSEHHACALDAAGKRVHDKALPNDETALRAVFTTLAGHGRVLVVVDQPASIGALAVAVARSMAIDVAYLPGLAMRRIADLHPGQGKTDARDAHVIAEAARSMPHTLRRVGTDDETLAELTVLAGYDDDLAGQSTRLTNRLRDALLHIHPALERLLGPRLDRGGVQDLLAAAPTPQALRELGEDGIAELMSPRSPRLARTLPAQILAALDTQTLVVAGTAAFARVIAGVTAQLRDVHTERNDLAVELEARLEAHPLGLVLTSMPGLGVRTAIKILTIVGDGSAFPTAGHLAAYAGLAPVTRRSGTSIKGETRSQRGNHALKSALFLSAFASLADPVSRAYYDRKRAQGKRHNAALICLARRRTDVLFAMLRDRTPYSPPTVTEPDPALAAA</sequence>
<dbReference type="GO" id="GO:0004803">
    <property type="term" value="F:transposase activity"/>
    <property type="evidence" value="ECO:0007669"/>
    <property type="project" value="InterPro"/>
</dbReference>
<dbReference type="STRING" id="260086.SAMN05216207_104829"/>
<dbReference type="InterPro" id="IPR002525">
    <property type="entry name" value="Transp_IS110-like_N"/>
</dbReference>
<dbReference type="RefSeq" id="WP_143105576.1">
    <property type="nucleotide sequence ID" value="NZ_FOUY01000048.1"/>
</dbReference>
<dbReference type="Pfam" id="PF02371">
    <property type="entry name" value="Transposase_20"/>
    <property type="match status" value="1"/>
</dbReference>
<dbReference type="AlphaFoldDB" id="A0A1I5GNM5"/>
<protein>
    <submittedName>
        <fullName evidence="3">Transposase IS116/IS110/IS902 family protein</fullName>
    </submittedName>
</protein>
<dbReference type="PANTHER" id="PTHR33055:SF3">
    <property type="entry name" value="PUTATIVE TRANSPOSASE FOR IS117-RELATED"/>
    <property type="match status" value="1"/>
</dbReference>
<dbReference type="OrthoDB" id="3188901at2"/>
<gene>
    <name evidence="3" type="ORF">SAMN05216207_104829</name>
</gene>
<evidence type="ECO:0000313" key="4">
    <source>
        <dbReference type="Proteomes" id="UP000199614"/>
    </source>
</evidence>
<dbReference type="NCBIfam" id="NF033542">
    <property type="entry name" value="transpos_IS110"/>
    <property type="match status" value="1"/>
</dbReference>
<accession>A0A1I5GNM5</accession>
<dbReference type="GO" id="GO:0006313">
    <property type="term" value="P:DNA transposition"/>
    <property type="evidence" value="ECO:0007669"/>
    <property type="project" value="InterPro"/>
</dbReference>
<dbReference type="InterPro" id="IPR047650">
    <property type="entry name" value="Transpos_IS110"/>
</dbReference>
<dbReference type="InterPro" id="IPR003346">
    <property type="entry name" value="Transposase_20"/>
</dbReference>
<evidence type="ECO:0000259" key="2">
    <source>
        <dbReference type="Pfam" id="PF02371"/>
    </source>
</evidence>
<dbReference type="Pfam" id="PF01548">
    <property type="entry name" value="DEDD_Tnp_IS110"/>
    <property type="match status" value="1"/>
</dbReference>
<proteinExistence type="predicted"/>
<dbReference type="PANTHER" id="PTHR33055">
    <property type="entry name" value="TRANSPOSASE FOR INSERTION SEQUENCE ELEMENT IS1111A"/>
    <property type="match status" value="1"/>
</dbReference>
<feature type="domain" description="Transposase IS116/IS110/IS902 C-terminal" evidence="2">
    <location>
        <begin position="279"/>
        <end position="361"/>
    </location>
</feature>
<dbReference type="Proteomes" id="UP000199614">
    <property type="component" value="Unassembled WGS sequence"/>
</dbReference>
<reference evidence="3 4" key="1">
    <citation type="submission" date="2016-10" db="EMBL/GenBank/DDBJ databases">
        <authorList>
            <person name="de Groot N.N."/>
        </authorList>
    </citation>
    <scope>NUCLEOTIDE SEQUENCE [LARGE SCALE GENOMIC DNA]</scope>
    <source>
        <strain evidence="3 4">CGMCC 4.1877</strain>
    </source>
</reference>
<organism evidence="3 4">
    <name type="scientific">Pseudonocardia ammonioxydans</name>
    <dbReference type="NCBI Taxonomy" id="260086"/>
    <lineage>
        <taxon>Bacteria</taxon>
        <taxon>Bacillati</taxon>
        <taxon>Actinomycetota</taxon>
        <taxon>Actinomycetes</taxon>
        <taxon>Pseudonocardiales</taxon>
        <taxon>Pseudonocardiaceae</taxon>
        <taxon>Pseudonocardia</taxon>
    </lineage>
</organism>
<name>A0A1I5GNM5_PSUAM</name>
<dbReference type="GO" id="GO:0003677">
    <property type="term" value="F:DNA binding"/>
    <property type="evidence" value="ECO:0007669"/>
    <property type="project" value="InterPro"/>
</dbReference>
<dbReference type="EMBL" id="FOUY01000048">
    <property type="protein sequence ID" value="SFO37131.1"/>
    <property type="molecule type" value="Genomic_DNA"/>
</dbReference>
<evidence type="ECO:0000259" key="1">
    <source>
        <dbReference type="Pfam" id="PF01548"/>
    </source>
</evidence>